<dbReference type="PROSITE" id="PS00455">
    <property type="entry name" value="AMP_BINDING"/>
    <property type="match status" value="1"/>
</dbReference>
<comment type="caution">
    <text evidence="9">The sequence shown here is derived from an EMBL/GenBank/DDBJ whole genome shotgun (WGS) entry which is preliminary data.</text>
</comment>
<evidence type="ECO:0000259" key="5">
    <source>
        <dbReference type="Pfam" id="PF00501"/>
    </source>
</evidence>
<dbReference type="PANTHER" id="PTHR43201">
    <property type="entry name" value="ACYL-COA SYNTHETASE"/>
    <property type="match status" value="1"/>
</dbReference>
<dbReference type="Pfam" id="PF01548">
    <property type="entry name" value="DEDD_Tnp_IS110"/>
    <property type="match status" value="1"/>
</dbReference>
<dbReference type="InterPro" id="IPR003346">
    <property type="entry name" value="Transposase_20"/>
</dbReference>
<dbReference type="Pfam" id="PF02371">
    <property type="entry name" value="Transposase_20"/>
    <property type="match status" value="1"/>
</dbReference>
<name>A0ABV2GPN1_9HYPH</name>
<feature type="domain" description="Transposase IS110-like N-terminal" evidence="6">
    <location>
        <begin position="6"/>
        <end position="144"/>
    </location>
</feature>
<evidence type="ECO:0000313" key="9">
    <source>
        <dbReference type="EMBL" id="MET3580257.1"/>
    </source>
</evidence>
<evidence type="ECO:0000259" key="8">
    <source>
        <dbReference type="Pfam" id="PF13193"/>
    </source>
</evidence>
<feature type="domain" description="Transposase IS116/IS110/IS902 C-terminal" evidence="7">
    <location>
        <begin position="190"/>
        <end position="250"/>
    </location>
</feature>
<protein>
    <submittedName>
        <fullName evidence="9">Acyl-CoA synthetase (AMP-forming)/AMP-acid ligase II/transposase</fullName>
    </submittedName>
</protein>
<gene>
    <name evidence="9" type="ORF">ABID19_003295</name>
</gene>
<feature type="compositionally biased region" description="Basic residues" evidence="4">
    <location>
        <begin position="282"/>
        <end position="293"/>
    </location>
</feature>
<dbReference type="InterPro" id="IPR020845">
    <property type="entry name" value="AMP-binding_CS"/>
</dbReference>
<reference evidence="9 10" key="1">
    <citation type="submission" date="2024-06" db="EMBL/GenBank/DDBJ databases">
        <title>Genomic Encyclopedia of Type Strains, Phase IV (KMG-IV): sequencing the most valuable type-strain genomes for metagenomic binning, comparative biology and taxonomic classification.</title>
        <authorList>
            <person name="Goeker M."/>
        </authorList>
    </citation>
    <scope>NUCLEOTIDE SEQUENCE [LARGE SCALE GENOMIC DNA]</scope>
    <source>
        <strain evidence="9 10">DSM 100022</strain>
    </source>
</reference>
<proteinExistence type="inferred from homology"/>
<evidence type="ECO:0000256" key="2">
    <source>
        <dbReference type="ARBA" id="ARBA00022598"/>
    </source>
</evidence>
<feature type="domain" description="AMP-binding enzyme C-terminal" evidence="8">
    <location>
        <begin position="893"/>
        <end position="968"/>
    </location>
</feature>
<accession>A0ABV2GPN1</accession>
<dbReference type="PANTHER" id="PTHR43201:SF5">
    <property type="entry name" value="MEDIUM-CHAIN ACYL-COA LIGASE ACSF2, MITOCHONDRIAL"/>
    <property type="match status" value="1"/>
</dbReference>
<evidence type="ECO:0000313" key="10">
    <source>
        <dbReference type="Proteomes" id="UP001549204"/>
    </source>
</evidence>
<dbReference type="Gene3D" id="3.30.300.30">
    <property type="match status" value="1"/>
</dbReference>
<keyword evidence="2 9" id="KW-0436">Ligase</keyword>
<dbReference type="InterPro" id="IPR002525">
    <property type="entry name" value="Transp_IS110-like_N"/>
</dbReference>
<evidence type="ECO:0000259" key="6">
    <source>
        <dbReference type="Pfam" id="PF01548"/>
    </source>
</evidence>
<evidence type="ECO:0000256" key="3">
    <source>
        <dbReference type="SAM" id="Coils"/>
    </source>
</evidence>
<organism evidence="9 10">
    <name type="scientific">Mesorhizobium robiniae</name>
    <dbReference type="NCBI Taxonomy" id="559315"/>
    <lineage>
        <taxon>Bacteria</taxon>
        <taxon>Pseudomonadati</taxon>
        <taxon>Pseudomonadota</taxon>
        <taxon>Alphaproteobacteria</taxon>
        <taxon>Hyphomicrobiales</taxon>
        <taxon>Phyllobacteriaceae</taxon>
        <taxon>Mesorhizobium</taxon>
    </lineage>
</organism>
<keyword evidence="3" id="KW-0175">Coiled coil</keyword>
<comment type="similarity">
    <text evidence="1">Belongs to the ATP-dependent AMP-binding enzyme family.</text>
</comment>
<dbReference type="Pfam" id="PF00501">
    <property type="entry name" value="AMP-binding"/>
    <property type="match status" value="1"/>
</dbReference>
<dbReference type="NCBIfam" id="NF009233">
    <property type="entry name" value="PRK12583.1"/>
    <property type="match status" value="1"/>
</dbReference>
<dbReference type="InterPro" id="IPR025110">
    <property type="entry name" value="AMP-bd_C"/>
</dbReference>
<dbReference type="Pfam" id="PF13193">
    <property type="entry name" value="AMP-binding_C"/>
    <property type="match status" value="1"/>
</dbReference>
<sequence>MNRIICGVDVSKDWLDAHVWPGGAAARFANDAAGIAALWLFCRSHGAALAVMEASGGYERLGFMLLWAHGMPCGVVNAKSVRRFAEAMGYLEKTDRIDAAVIAHYGVVKNTVPTPPPSAAQQRLAALVGRLCQIVGDATINKQRRSAARDAEVCASIEAMLVFLKREQRRLEGEIASMIDDDPLWARLERAFRSLKGVAGRTVARLMAELPEIGLISNKAIAKLAGLAPFANDSGKRTSNRACARRTRRAAWHPLHRRSHRGQIRSSSQSFRATVATGGKAKNAHPHRTRQKTPGHPQCKSTRCAQRVRHCNLTPQIVALPTFVGRGTQAGMKVQQFCSCFVPAAMLLISLWCQLAPKTPPSVAGFLFSAWTGEFPLRPYHRRDFHHPGRLIDSGLSAEETAMPINLDELKNATNLRGKRNGGTFIAPVDGRAHVSGERTVPLLQQTIPGLLSDTVSKYGTLDAAVFVEQDKRFTWSELSDTVDALAAGFLALGLAKGDRVGIWSPNRWEWLVTQFATARIGLILVNINPAYRLVELDYALNKVGCKALVTAAKFKTSDYLGMIETLAPEIATAPPGKLDAKKLPALKIVIRMGEENSPGMFNFADVLAMAGRDEHDSLDRISEGLKPGDAINIQFTSGTTGAPKGATLTHNNIVNNGNFVTSAIRLSVDDRLCIPVPLYHCFGMSMGTIGCVTKGATMVFPGEGFDAGATLKAVTGERCTGLYGVPTMFVGMLDHPDFQSFDLTSLRTGIMAGSPCPIEVMKKVVSLMHMAEVTIAYGMTETSPVSFQSSVDDLLEKRVSTVGRIHPHVEVKAIDADGATVAVGAPGELCTRGYSVMKGYWDDEEKTREAIDADGWMHTGDLATIDAEGYCNIVGRVKDMVIRGGENIYPREVEEFLYRHPKVREVQVFGIPDPKYGEELCAWIVLKPGQIATAEEIKAFCAGQIAHYKIPRHIRFRTELPMTVTGKPQKFLMRKAMVEELGLVAAKTA</sequence>
<dbReference type="EMBL" id="JBEPMC010000005">
    <property type="protein sequence ID" value="MET3580257.1"/>
    <property type="molecule type" value="Genomic_DNA"/>
</dbReference>
<feature type="coiled-coil region" evidence="3">
    <location>
        <begin position="154"/>
        <end position="181"/>
    </location>
</feature>
<evidence type="ECO:0000259" key="7">
    <source>
        <dbReference type="Pfam" id="PF02371"/>
    </source>
</evidence>
<feature type="domain" description="AMP-dependent synthetase/ligase" evidence="5">
    <location>
        <begin position="463"/>
        <end position="842"/>
    </location>
</feature>
<keyword evidence="10" id="KW-1185">Reference proteome</keyword>
<feature type="region of interest" description="Disordered" evidence="4">
    <location>
        <begin position="257"/>
        <end position="300"/>
    </location>
</feature>
<dbReference type="InterPro" id="IPR045851">
    <property type="entry name" value="AMP-bd_C_sf"/>
</dbReference>
<dbReference type="SUPFAM" id="SSF56801">
    <property type="entry name" value="Acetyl-CoA synthetase-like"/>
    <property type="match status" value="1"/>
</dbReference>
<dbReference type="GO" id="GO:0016874">
    <property type="term" value="F:ligase activity"/>
    <property type="evidence" value="ECO:0007669"/>
    <property type="project" value="UniProtKB-KW"/>
</dbReference>
<evidence type="ECO:0000256" key="4">
    <source>
        <dbReference type="SAM" id="MobiDB-lite"/>
    </source>
</evidence>
<dbReference type="CDD" id="cd05917">
    <property type="entry name" value="FACL_like_2"/>
    <property type="match status" value="1"/>
</dbReference>
<evidence type="ECO:0000256" key="1">
    <source>
        <dbReference type="ARBA" id="ARBA00006432"/>
    </source>
</evidence>
<dbReference type="InterPro" id="IPR042099">
    <property type="entry name" value="ANL_N_sf"/>
</dbReference>
<dbReference type="InterPro" id="IPR000873">
    <property type="entry name" value="AMP-dep_synth/lig_dom"/>
</dbReference>
<dbReference type="Proteomes" id="UP001549204">
    <property type="component" value="Unassembled WGS sequence"/>
</dbReference>
<dbReference type="Gene3D" id="3.40.50.12780">
    <property type="entry name" value="N-terminal domain of ligase-like"/>
    <property type="match status" value="1"/>
</dbReference>